<keyword evidence="1" id="KW-0472">Membrane</keyword>
<keyword evidence="1" id="KW-1133">Transmembrane helix</keyword>
<accession>A0AAV3JH72</accession>
<evidence type="ECO:0000313" key="3">
    <source>
        <dbReference type="Proteomes" id="UP000015267"/>
    </source>
</evidence>
<dbReference type="EMBL" id="ANDB01000022">
    <property type="protein sequence ID" value="EPW15393.1"/>
    <property type="molecule type" value="Genomic_DNA"/>
</dbReference>
<feature type="transmembrane region" description="Helical" evidence="1">
    <location>
        <begin position="6"/>
        <end position="28"/>
    </location>
</feature>
<comment type="caution">
    <text evidence="2">The sequence shown here is derived from an EMBL/GenBank/DDBJ whole genome shotgun (WGS) entry which is preliminary data.</text>
</comment>
<evidence type="ECO:0000256" key="1">
    <source>
        <dbReference type="SAM" id="Phobius"/>
    </source>
</evidence>
<evidence type="ECO:0000313" key="2">
    <source>
        <dbReference type="EMBL" id="EPW15393.1"/>
    </source>
</evidence>
<dbReference type="RefSeq" id="WP_001135353.1">
    <property type="nucleotide sequence ID" value="NZ_ANDB01000022.1"/>
</dbReference>
<gene>
    <name evidence="2" type="ORF">SAG0055_02390</name>
</gene>
<keyword evidence="1" id="KW-0812">Transmembrane</keyword>
<reference evidence="2 3" key="1">
    <citation type="submission" date="2012-10" db="EMBL/GenBank/DDBJ databases">
        <authorList>
            <person name="Zadoks R.N."/>
            <person name="Moroni P."/>
            <person name="Richards V.P."/>
            <person name="Durkin S.A.S."/>
            <person name="Kim M."/>
            <person name="Pavinski Bitar P.D."/>
            <person name="Stanhope M.J."/>
            <person name="Town C.D."/>
            <person name="Venter J.C."/>
        </authorList>
    </citation>
    <scope>NUCLEOTIDE SEQUENCE [LARGE SCALE GENOMIC DNA]</scope>
    <source>
        <strain evidence="2 3">CCUG 29376</strain>
    </source>
</reference>
<sequence length="136" mass="15589">MPPWLIDSTVVVAMVTVLGGLFSTIITTSANRKDQLIKHQYEDIKEDLSGLIDKVKTIDHTTTETKKISEITKDGTLKIQRYRLFHDLTKEISQGYTTIEHFRELSILFESYQLLGGNGEIEALFEKFKQLPIEED</sequence>
<protein>
    <submittedName>
        <fullName evidence="2">Uncharacterized protein</fullName>
    </submittedName>
</protein>
<organism evidence="2 3">
    <name type="scientific">Streptococcus agalactiae CCUG 29376</name>
    <dbReference type="NCBI Taxonomy" id="1105255"/>
    <lineage>
        <taxon>Bacteria</taxon>
        <taxon>Bacillati</taxon>
        <taxon>Bacillota</taxon>
        <taxon>Bacilli</taxon>
        <taxon>Lactobacillales</taxon>
        <taxon>Streptococcaceae</taxon>
        <taxon>Streptococcus</taxon>
    </lineage>
</organism>
<name>A0AAV3JH72_STRAG</name>
<dbReference type="Proteomes" id="UP000015267">
    <property type="component" value="Unassembled WGS sequence"/>
</dbReference>
<dbReference type="AlphaFoldDB" id="A0AAV3JH72"/>
<proteinExistence type="predicted"/>